<proteinExistence type="predicted"/>
<dbReference type="AlphaFoldDB" id="A0A0D8L192"/>
<accession>A0A0D8L192</accession>
<reference evidence="1 2" key="1">
    <citation type="submission" date="2015-02" db="EMBL/GenBank/DDBJ databases">
        <title>Whole genome shotgun sequencing of cultured foodborne pathogen.</title>
        <authorList>
            <person name="Timme R."/>
            <person name="Allard M.W."/>
            <person name="Strain E."/>
            <person name="Evans P.S."/>
            <person name="Brown E."/>
        </authorList>
    </citation>
    <scope>NUCLEOTIDE SEQUENCE [LARGE SCALE GENOMIC DNA]</scope>
    <source>
        <strain evidence="1 2">GCSL-TSO-24</strain>
    </source>
</reference>
<dbReference type="PATRIC" id="fig|582.24.peg.7229"/>
<gene>
    <name evidence="1" type="ORF">UA45_22770</name>
</gene>
<comment type="caution">
    <text evidence="1">The sequence shown here is derived from an EMBL/GenBank/DDBJ whole genome shotgun (WGS) entry which is preliminary data.</text>
</comment>
<evidence type="ECO:0000313" key="2">
    <source>
        <dbReference type="Proteomes" id="UP000032582"/>
    </source>
</evidence>
<dbReference type="Proteomes" id="UP000032582">
    <property type="component" value="Unassembled WGS sequence"/>
</dbReference>
<name>A0A0D8L192_MORMO</name>
<dbReference type="EMBL" id="JZSH01000633">
    <property type="protein sequence ID" value="KJF75572.1"/>
    <property type="molecule type" value="Genomic_DNA"/>
</dbReference>
<organism evidence="1 2">
    <name type="scientific">Morganella morganii</name>
    <name type="common">Proteus morganii</name>
    <dbReference type="NCBI Taxonomy" id="582"/>
    <lineage>
        <taxon>Bacteria</taxon>
        <taxon>Pseudomonadati</taxon>
        <taxon>Pseudomonadota</taxon>
        <taxon>Gammaproteobacteria</taxon>
        <taxon>Enterobacterales</taxon>
        <taxon>Morganellaceae</taxon>
        <taxon>Morganella</taxon>
    </lineage>
</organism>
<protein>
    <submittedName>
        <fullName evidence="1">Uncharacterized protein</fullName>
    </submittedName>
</protein>
<evidence type="ECO:0000313" key="1">
    <source>
        <dbReference type="EMBL" id="KJF75572.1"/>
    </source>
</evidence>
<dbReference type="InterPro" id="IPR010916">
    <property type="entry name" value="TonB_box_CS"/>
</dbReference>
<sequence>MTSNENDNHYIYEVRDNAEQIHPPQADTLPRALTYCRCLRCGSGTAPDTIVVTAAKQSRLAPDAAQEKKTGK</sequence>
<dbReference type="PROSITE" id="PS00430">
    <property type="entry name" value="TONB_DEPENDENT_REC_1"/>
    <property type="match status" value="1"/>
</dbReference>